<name>A0A7C9DIZ5_OPUST</name>
<organism evidence="1">
    <name type="scientific">Opuntia streptacantha</name>
    <name type="common">Prickly pear cactus</name>
    <name type="synonym">Opuntia cardona</name>
    <dbReference type="NCBI Taxonomy" id="393608"/>
    <lineage>
        <taxon>Eukaryota</taxon>
        <taxon>Viridiplantae</taxon>
        <taxon>Streptophyta</taxon>
        <taxon>Embryophyta</taxon>
        <taxon>Tracheophyta</taxon>
        <taxon>Spermatophyta</taxon>
        <taxon>Magnoliopsida</taxon>
        <taxon>eudicotyledons</taxon>
        <taxon>Gunneridae</taxon>
        <taxon>Pentapetalae</taxon>
        <taxon>Caryophyllales</taxon>
        <taxon>Cactineae</taxon>
        <taxon>Cactaceae</taxon>
        <taxon>Opuntioideae</taxon>
        <taxon>Opuntia</taxon>
    </lineage>
</organism>
<evidence type="ECO:0000313" key="1">
    <source>
        <dbReference type="EMBL" id="MBA4639628.1"/>
    </source>
</evidence>
<accession>A0A7C9DIZ5</accession>
<dbReference type="AlphaFoldDB" id="A0A7C9DIZ5"/>
<proteinExistence type="predicted"/>
<dbReference type="EMBL" id="GISG01114511">
    <property type="protein sequence ID" value="MBA4639628.1"/>
    <property type="molecule type" value="Transcribed_RNA"/>
</dbReference>
<sequence length="152" mass="17344">MHPSQVPPRLQHGLLQLNLRTSGPCHLSWGPEEKHQYVSSLHTVLLPHQLQVSSEFQQNLCWHLGEWNNLQYHGKGSSVVEVKVHFEHWGLAQLFQGNTPAMTPPLPLCSKIWNGINLYCGSDQQGLANYTLLIIRNKPLSERHSKKDYLPL</sequence>
<reference evidence="1" key="1">
    <citation type="journal article" date="2013" name="J. Plant Res.">
        <title>Effect of fungi and light on seed germination of three Opuntia species from semiarid lands of central Mexico.</title>
        <authorList>
            <person name="Delgado-Sanchez P."/>
            <person name="Jimenez-Bremont J.F."/>
            <person name="Guerrero-Gonzalez Mde L."/>
            <person name="Flores J."/>
        </authorList>
    </citation>
    <scope>NUCLEOTIDE SEQUENCE</scope>
    <source>
        <tissue evidence="1">Cladode</tissue>
    </source>
</reference>
<protein>
    <submittedName>
        <fullName evidence="1">Uncharacterized protein</fullName>
    </submittedName>
</protein>
<reference evidence="1" key="2">
    <citation type="submission" date="2020-07" db="EMBL/GenBank/DDBJ databases">
        <authorList>
            <person name="Vera ALvarez R."/>
            <person name="Arias-Moreno D.M."/>
            <person name="Jimenez-Jacinto V."/>
            <person name="Jimenez-Bremont J.F."/>
            <person name="Swaminathan K."/>
            <person name="Moose S.P."/>
            <person name="Guerrero-Gonzalez M.L."/>
            <person name="Marino-Ramirez L."/>
            <person name="Landsman D."/>
            <person name="Rodriguez-Kessler M."/>
            <person name="Delgado-Sanchez P."/>
        </authorList>
    </citation>
    <scope>NUCLEOTIDE SEQUENCE</scope>
    <source>
        <tissue evidence="1">Cladode</tissue>
    </source>
</reference>